<dbReference type="SUPFAM" id="SSF53067">
    <property type="entry name" value="Actin-like ATPase domain"/>
    <property type="match status" value="2"/>
</dbReference>
<comment type="caution">
    <text evidence="3">The sequence shown here is derived from an EMBL/GenBank/DDBJ whole genome shotgun (WGS) entry which is preliminary data.</text>
</comment>
<dbReference type="Proteomes" id="UP000823046">
    <property type="component" value="Unassembled WGS sequence"/>
</dbReference>
<dbReference type="InterPro" id="IPR043129">
    <property type="entry name" value="ATPase_NBD"/>
</dbReference>
<evidence type="ECO:0000256" key="2">
    <source>
        <dbReference type="RuleBase" id="RU000487"/>
    </source>
</evidence>
<name>A0ABQ7JA75_9APIC</name>
<keyword evidence="4" id="KW-1185">Reference proteome</keyword>
<evidence type="ECO:0000313" key="3">
    <source>
        <dbReference type="EMBL" id="KAF8820860.1"/>
    </source>
</evidence>
<dbReference type="EMBL" id="JADAQX010000283">
    <property type="protein sequence ID" value="KAF8820860.1"/>
    <property type="molecule type" value="Genomic_DNA"/>
</dbReference>
<dbReference type="InterPro" id="IPR004000">
    <property type="entry name" value="Actin"/>
</dbReference>
<comment type="similarity">
    <text evidence="2">Belongs to the actin family.</text>
</comment>
<dbReference type="PRINTS" id="PR00190">
    <property type="entry name" value="ACTIN"/>
</dbReference>
<comment type="catalytic activity">
    <reaction evidence="1">
        <text>ATP + H2O = ADP + phosphate + H(+)</text>
        <dbReference type="Rhea" id="RHEA:13065"/>
        <dbReference type="ChEBI" id="CHEBI:15377"/>
        <dbReference type="ChEBI" id="CHEBI:15378"/>
        <dbReference type="ChEBI" id="CHEBI:30616"/>
        <dbReference type="ChEBI" id="CHEBI:43474"/>
        <dbReference type="ChEBI" id="CHEBI:456216"/>
    </reaction>
</comment>
<dbReference type="Gene3D" id="3.90.640.10">
    <property type="entry name" value="Actin, Chain A, domain 4"/>
    <property type="match status" value="1"/>
</dbReference>
<accession>A0ABQ7JA75</accession>
<dbReference type="PANTHER" id="PTHR11937">
    <property type="entry name" value="ACTIN"/>
    <property type="match status" value="1"/>
</dbReference>
<dbReference type="Gene3D" id="3.30.420.40">
    <property type="match status" value="2"/>
</dbReference>
<protein>
    <submittedName>
        <fullName evidence="3">Actin like protein ALP2a</fullName>
    </submittedName>
</protein>
<evidence type="ECO:0000256" key="1">
    <source>
        <dbReference type="ARBA" id="ARBA00049360"/>
    </source>
</evidence>
<gene>
    <name evidence="3" type="primary">ALP2A</name>
    <name evidence="3" type="ORF">IE077_002732</name>
</gene>
<evidence type="ECO:0000313" key="4">
    <source>
        <dbReference type="Proteomes" id="UP000823046"/>
    </source>
</evidence>
<proteinExistence type="inferred from homology"/>
<organism evidence="3 4">
    <name type="scientific">Cardiosporidium cionae</name>
    <dbReference type="NCBI Taxonomy" id="476202"/>
    <lineage>
        <taxon>Eukaryota</taxon>
        <taxon>Sar</taxon>
        <taxon>Alveolata</taxon>
        <taxon>Apicomplexa</taxon>
        <taxon>Aconoidasida</taxon>
        <taxon>Nephromycida</taxon>
        <taxon>Cardiosporidium</taxon>
    </lineage>
</organism>
<sequence length="478" mass="52951">MYMSGTEEIISLVVDIGSHTTRAGFAGEEGPKQLWNSCAGLPLTSVSWDTPTLCDSIPSWGVEKLLYPLNFHEKRENCAVKPCLFLGEDGQHQMHDDVFEKIVAYTCEGSPAGRSLPASSLLDKEGMVENEWNYKIHGLGAALQEYPVLLSEPTRPSRAVRQKMTEIMFEKFDSPAMYLAKRAMLSTFAMGRSSGLIVDIGAGVLSIAPILDGYVRGAQALEYPVAGDMLDMQFSHILAEHSIPLHPTYAVKRLLNDSGKVYTVQKMDCSHVHTSYLHYSQYETVRNLKEAICKVAEEGNDIQLAQSNSSLSSGPSPSIIPFTNIQFNELPDGTRLEPEEFMYKVPEILFTPNLIKASNSQLVRNFKGLPTAIAQCILQCEMETRKDLLNAIILTGGTSLLAGLVDRLTRSLQGREDLFGVMAPTKIRLLSPNTSIEKKFSTWVGGSILASLGSFHQMWISKEEYKEHGPHIVERKCN</sequence>
<dbReference type="SMART" id="SM00268">
    <property type="entry name" value="ACTIN"/>
    <property type="match status" value="1"/>
</dbReference>
<dbReference type="Pfam" id="PF00022">
    <property type="entry name" value="Actin"/>
    <property type="match status" value="1"/>
</dbReference>
<reference evidence="3 4" key="1">
    <citation type="journal article" date="2020" name="bioRxiv">
        <title>Metabolic contributions of an alphaproteobacterial endosymbiont in the apicomplexan Cardiosporidium cionae.</title>
        <authorList>
            <person name="Hunter E.S."/>
            <person name="Paight C.J."/>
            <person name="Lane C.E."/>
        </authorList>
    </citation>
    <scope>NUCLEOTIDE SEQUENCE [LARGE SCALE GENOMIC DNA]</scope>
    <source>
        <strain evidence="3">ESH_2018</strain>
    </source>
</reference>